<dbReference type="InterPro" id="IPR055346">
    <property type="entry name" value="Fe-S_cluster_assembly_SufBD"/>
</dbReference>
<dbReference type="Pfam" id="PF19295">
    <property type="entry name" value="SufBD_N"/>
    <property type="match status" value="1"/>
</dbReference>
<dbReference type="InterPro" id="IPR011542">
    <property type="entry name" value="SUF_FeS_clus_asmbl_SufD"/>
</dbReference>
<dbReference type="PANTHER" id="PTHR43575">
    <property type="entry name" value="PROTEIN ABCI7, CHLOROPLASTIC"/>
    <property type="match status" value="1"/>
</dbReference>
<reference evidence="3" key="1">
    <citation type="submission" date="2018-05" db="EMBL/GenBank/DDBJ databases">
        <authorList>
            <person name="Lanie J.A."/>
            <person name="Ng W.-L."/>
            <person name="Kazmierczak K.M."/>
            <person name="Andrzejewski T.M."/>
            <person name="Davidsen T.M."/>
            <person name="Wayne K.J."/>
            <person name="Tettelin H."/>
            <person name="Glass J.I."/>
            <person name="Rusch D."/>
            <person name="Podicherti R."/>
            <person name="Tsui H.-C.T."/>
            <person name="Winkler M.E."/>
        </authorList>
    </citation>
    <scope>NUCLEOTIDE SEQUENCE</scope>
</reference>
<feature type="domain" description="SUF system FeS cluster assembly SufBD N-terminal" evidence="2">
    <location>
        <begin position="16"/>
        <end position="153"/>
    </location>
</feature>
<dbReference type="AlphaFoldDB" id="A0A381YLN6"/>
<dbReference type="Pfam" id="PF01458">
    <property type="entry name" value="SUFBD_core"/>
    <property type="match status" value="1"/>
</dbReference>
<name>A0A381YLN6_9ZZZZ</name>
<organism evidence="3">
    <name type="scientific">marine metagenome</name>
    <dbReference type="NCBI Taxonomy" id="408172"/>
    <lineage>
        <taxon>unclassified sequences</taxon>
        <taxon>metagenomes</taxon>
        <taxon>ecological metagenomes</taxon>
    </lineage>
</organism>
<dbReference type="SUPFAM" id="SSF101960">
    <property type="entry name" value="Stabilizer of iron transporter SufD"/>
    <property type="match status" value="1"/>
</dbReference>
<evidence type="ECO:0000259" key="2">
    <source>
        <dbReference type="Pfam" id="PF19295"/>
    </source>
</evidence>
<evidence type="ECO:0000313" key="3">
    <source>
        <dbReference type="EMBL" id="SVA77986.1"/>
    </source>
</evidence>
<accession>A0A381YLN6</accession>
<dbReference type="InterPro" id="IPR045595">
    <property type="entry name" value="SufBD_N"/>
</dbReference>
<dbReference type="GO" id="GO:0016226">
    <property type="term" value="P:iron-sulfur cluster assembly"/>
    <property type="evidence" value="ECO:0007669"/>
    <property type="project" value="InterPro"/>
</dbReference>
<gene>
    <name evidence="3" type="ORF">METZ01_LOCUS130840</name>
</gene>
<evidence type="ECO:0000259" key="1">
    <source>
        <dbReference type="Pfam" id="PF01458"/>
    </source>
</evidence>
<evidence type="ECO:0008006" key="4">
    <source>
        <dbReference type="Google" id="ProtNLM"/>
    </source>
</evidence>
<dbReference type="InterPro" id="IPR000825">
    <property type="entry name" value="SUF_FeS_clus_asmbl_SufBD_core"/>
</dbReference>
<sequence length="423" mass="46639">MKHLEKQFSTLSPVDHEPHSLQELRQGAFNRFKEIGFPRQSWEVYRFTNTTVVEKNAFRLSTGADLPELGDVGKDSLSLPTLLFVNGHYQPNLSTVPAGLTLNTLLDSYNEDAKLVTNGYDAGANPFATLNTAMMNSGLHIHFSEEFDSASAVRVLYTTTKLSEPIMNHPRLVVDVAENTQATFIEEYHGNGSVSYWNNALTIIRTGNNSHLHHLRIQNEAPSASHLSATFYQVPADGNIHGSYISLGSALHRHDVNVVLSGEGADVTLNGLCLSKDAQHMDHNIIMDHSSEHVTSRMLFKYILAGKSTGVFNGRAVVRQDAQKIDADQTNNNLLLSDNALMNSNPQLEIYADDVRCTHGSTTGQISEDALFYLRSRGLDVLSAKALLINGFANEVVDEINNEEAKDYARELLESWLKGVTGG</sequence>
<feature type="domain" description="SUF system FeS cluster assembly SufBD core" evidence="1">
    <location>
        <begin position="166"/>
        <end position="392"/>
    </location>
</feature>
<dbReference type="PANTHER" id="PTHR43575:SF1">
    <property type="entry name" value="PROTEIN ABCI7, CHLOROPLASTIC"/>
    <property type="match status" value="1"/>
</dbReference>
<proteinExistence type="predicted"/>
<dbReference type="NCBIfam" id="TIGR01981">
    <property type="entry name" value="sufD"/>
    <property type="match status" value="1"/>
</dbReference>
<protein>
    <recommendedName>
        <fullName evidence="4">Fe-S cluster assembly protein SufD</fullName>
    </recommendedName>
</protein>
<dbReference type="InterPro" id="IPR037284">
    <property type="entry name" value="SUF_FeS_clus_asmbl_SufBD_sf"/>
</dbReference>
<dbReference type="EMBL" id="UINC01018543">
    <property type="protein sequence ID" value="SVA77986.1"/>
    <property type="molecule type" value="Genomic_DNA"/>
</dbReference>